<evidence type="ECO:0008006" key="3">
    <source>
        <dbReference type="Google" id="ProtNLM"/>
    </source>
</evidence>
<organism evidence="1 2">
    <name type="scientific">Nitrospira defluvii</name>
    <dbReference type="NCBI Taxonomy" id="330214"/>
    <lineage>
        <taxon>Bacteria</taxon>
        <taxon>Pseudomonadati</taxon>
        <taxon>Nitrospirota</taxon>
        <taxon>Nitrospiria</taxon>
        <taxon>Nitrospirales</taxon>
        <taxon>Nitrospiraceae</taxon>
        <taxon>Nitrospira</taxon>
    </lineage>
</organism>
<evidence type="ECO:0000313" key="2">
    <source>
        <dbReference type="Proteomes" id="UP000675880"/>
    </source>
</evidence>
<gene>
    <name evidence="1" type="ORF">NSPZN2_40116</name>
</gene>
<sequence length="83" mass="8814">MMSSSAVSTSVLADAGTAVPILVAVSTATRILLMQWFAMAPPSLCLPVTRNRPSPKSADLLSKIAQIYRLTIFRTRGARAGPL</sequence>
<name>A0ABM8RRI9_9BACT</name>
<comment type="caution">
    <text evidence="1">The sequence shown here is derived from an EMBL/GenBank/DDBJ whole genome shotgun (WGS) entry which is preliminary data.</text>
</comment>
<accession>A0ABM8RRI9</accession>
<evidence type="ECO:0000313" key="1">
    <source>
        <dbReference type="EMBL" id="CAE6767529.1"/>
    </source>
</evidence>
<reference evidence="1 2" key="1">
    <citation type="submission" date="2021-02" db="EMBL/GenBank/DDBJ databases">
        <authorList>
            <person name="Han P."/>
        </authorList>
    </citation>
    <scope>NUCLEOTIDE SEQUENCE [LARGE SCALE GENOMIC DNA]</scope>
    <source>
        <strain evidence="1">Candidatus Nitrospira sp. ZN2</strain>
    </source>
</reference>
<dbReference type="Proteomes" id="UP000675880">
    <property type="component" value="Unassembled WGS sequence"/>
</dbReference>
<dbReference type="EMBL" id="CAJNBJ010000017">
    <property type="protein sequence ID" value="CAE6767529.1"/>
    <property type="molecule type" value="Genomic_DNA"/>
</dbReference>
<protein>
    <recommendedName>
        <fullName evidence="3">Secreted protein</fullName>
    </recommendedName>
</protein>
<keyword evidence="2" id="KW-1185">Reference proteome</keyword>
<proteinExistence type="predicted"/>